<comment type="subcellular location">
    <subcellularLocation>
        <location evidence="1">Membrane</location>
        <topology evidence="1">Multi-pass membrane protein</topology>
    </subcellularLocation>
</comment>
<evidence type="ECO:0000256" key="5">
    <source>
        <dbReference type="ARBA" id="ARBA00023136"/>
    </source>
</evidence>
<reference evidence="7 8" key="1">
    <citation type="submission" date="2024-11" db="EMBL/GenBank/DDBJ databases">
        <title>The Natural Products Discovery Center: Release of the First 8490 Sequenced Strains for Exploring Actinobacteria Biosynthetic Diversity.</title>
        <authorList>
            <person name="Kalkreuter E."/>
            <person name="Kautsar S.A."/>
            <person name="Yang D."/>
            <person name="Bader C.D."/>
            <person name="Teijaro C.N."/>
            <person name="Fluegel L."/>
            <person name="Davis C.M."/>
            <person name="Simpson J.R."/>
            <person name="Lauterbach L."/>
            <person name="Steele A.D."/>
            <person name="Gui C."/>
            <person name="Meng S."/>
            <person name="Li G."/>
            <person name="Viehrig K."/>
            <person name="Ye F."/>
            <person name="Su P."/>
            <person name="Kiefer A.F."/>
            <person name="Nichols A."/>
            <person name="Cepeda A.J."/>
            <person name="Yan W."/>
            <person name="Fan B."/>
            <person name="Jiang Y."/>
            <person name="Adhikari A."/>
            <person name="Zheng C.-J."/>
            <person name="Schuster L."/>
            <person name="Cowan T.M."/>
            <person name="Smanski M.J."/>
            <person name="Chevrette M.G."/>
            <person name="De Carvalho L.P.S."/>
            <person name="Shen B."/>
        </authorList>
    </citation>
    <scope>NUCLEOTIDE SEQUENCE [LARGE SCALE GENOMIC DNA]</scope>
    <source>
        <strain evidence="7 8">NPDC020863</strain>
    </source>
</reference>
<evidence type="ECO:0000256" key="4">
    <source>
        <dbReference type="ARBA" id="ARBA00022989"/>
    </source>
</evidence>
<keyword evidence="3 6" id="KW-0812">Transmembrane</keyword>
<keyword evidence="2" id="KW-0813">Transport</keyword>
<comment type="caution">
    <text evidence="7">The sequence shown here is derived from an EMBL/GenBank/DDBJ whole genome shotgun (WGS) entry which is preliminary data.</text>
</comment>
<protein>
    <submittedName>
        <fullName evidence="7">Amino acid permease</fullName>
    </submittedName>
</protein>
<accession>A0ABW8M8K0</accession>
<keyword evidence="8" id="KW-1185">Reference proteome</keyword>
<keyword evidence="4 6" id="KW-1133">Transmembrane helix</keyword>
<dbReference type="EMBL" id="JBJDQH010000758">
    <property type="protein sequence ID" value="MFK4274492.1"/>
    <property type="molecule type" value="Genomic_DNA"/>
</dbReference>
<evidence type="ECO:0000256" key="1">
    <source>
        <dbReference type="ARBA" id="ARBA00004141"/>
    </source>
</evidence>
<feature type="transmembrane region" description="Helical" evidence="6">
    <location>
        <begin position="57"/>
        <end position="75"/>
    </location>
</feature>
<proteinExistence type="predicted"/>
<evidence type="ECO:0000256" key="6">
    <source>
        <dbReference type="SAM" id="Phobius"/>
    </source>
</evidence>
<evidence type="ECO:0000313" key="8">
    <source>
        <dbReference type="Proteomes" id="UP001620295"/>
    </source>
</evidence>
<evidence type="ECO:0000256" key="2">
    <source>
        <dbReference type="ARBA" id="ARBA00022448"/>
    </source>
</evidence>
<dbReference type="Gene3D" id="1.20.1740.10">
    <property type="entry name" value="Amino acid/polyamine transporter I"/>
    <property type="match status" value="1"/>
</dbReference>
<evidence type="ECO:0000256" key="3">
    <source>
        <dbReference type="ARBA" id="ARBA00022692"/>
    </source>
</evidence>
<name>A0ABW8M8K0_9ACTN</name>
<feature type="non-terminal residue" evidence="7">
    <location>
        <position position="108"/>
    </location>
</feature>
<feature type="non-terminal residue" evidence="7">
    <location>
        <position position="1"/>
    </location>
</feature>
<dbReference type="PANTHER" id="PTHR45649:SF26">
    <property type="entry name" value="OS04G0435100 PROTEIN"/>
    <property type="match status" value="1"/>
</dbReference>
<gene>
    <name evidence="7" type="ORF">ACI2L5_58145</name>
</gene>
<dbReference type="Proteomes" id="UP001620295">
    <property type="component" value="Unassembled WGS sequence"/>
</dbReference>
<feature type="transmembrane region" description="Helical" evidence="6">
    <location>
        <begin position="25"/>
        <end position="51"/>
    </location>
</feature>
<dbReference type="PANTHER" id="PTHR45649">
    <property type="entry name" value="AMINO-ACID PERMEASE BAT1"/>
    <property type="match status" value="1"/>
</dbReference>
<keyword evidence="5 6" id="KW-0472">Membrane</keyword>
<evidence type="ECO:0000313" key="7">
    <source>
        <dbReference type="EMBL" id="MFK4274492.1"/>
    </source>
</evidence>
<organism evidence="7 8">
    <name type="scientific">Streptomyces milbemycinicus</name>
    <dbReference type="NCBI Taxonomy" id="476552"/>
    <lineage>
        <taxon>Bacteria</taxon>
        <taxon>Bacillati</taxon>
        <taxon>Actinomycetota</taxon>
        <taxon>Actinomycetes</taxon>
        <taxon>Kitasatosporales</taxon>
        <taxon>Streptomycetaceae</taxon>
        <taxon>Streptomyces</taxon>
    </lineage>
</organism>
<sequence>VSSAEDAELLAALGYEQRFDRKVSLWANFALGFVYLSPLVGIVSLFALGLSTAGGPSVFWIAIVGAGQFLVALVFGEVVSQFPLAGGLYQWVRRLWNGRYAWFNAWTY</sequence>